<keyword evidence="1" id="KW-0472">Membrane</keyword>
<accession>A0A2N3R6M8</accession>
<sequence>MGRHSVAGAVRAGLRRMGGRLGARDAGSATMAGVALVCAAALLLGLIAAGGNIVLRRGQARTVADLAAVGAAQALWYGETETPCVLAGHIASANGGAIESCMVDGDDVQVRARVATQVPFVRHVTAQARAGPRPCAATEAVQHAQARGHSTCTGARSRSIRVMQPVF</sequence>
<reference evidence="2 3" key="1">
    <citation type="submission" date="2017-10" db="EMBL/GenBank/DDBJ databases">
        <title>Bifidobacterium genomics.</title>
        <authorList>
            <person name="Lugli G.A."/>
            <person name="Milani C."/>
            <person name="Mancabelli L."/>
        </authorList>
    </citation>
    <scope>NUCLEOTIDE SEQUENCE [LARGE SCALE GENOMIC DNA]</scope>
    <source>
        <strain evidence="2 3">1520B</strain>
    </source>
</reference>
<dbReference type="EMBL" id="PCHH01000001">
    <property type="protein sequence ID" value="PKV05014.1"/>
    <property type="molecule type" value="Genomic_DNA"/>
</dbReference>
<name>A0A2N3R6M8_9BIFI</name>
<proteinExistence type="predicted"/>
<evidence type="ECO:0000256" key="1">
    <source>
        <dbReference type="SAM" id="Phobius"/>
    </source>
</evidence>
<dbReference type="RefSeq" id="WP_101398236.1">
    <property type="nucleotide sequence ID" value="NZ_PCHH01000001.1"/>
</dbReference>
<organism evidence="2 3">
    <name type="scientific">Bifidobacterium pseudolongum subsp. globosum</name>
    <dbReference type="NCBI Taxonomy" id="1690"/>
    <lineage>
        <taxon>Bacteria</taxon>
        <taxon>Bacillati</taxon>
        <taxon>Actinomycetota</taxon>
        <taxon>Actinomycetes</taxon>
        <taxon>Bifidobacteriales</taxon>
        <taxon>Bifidobacteriaceae</taxon>
        <taxon>Bifidobacterium</taxon>
    </lineage>
</organism>
<dbReference type="AlphaFoldDB" id="A0A2N3R6M8"/>
<evidence type="ECO:0000313" key="2">
    <source>
        <dbReference type="EMBL" id="PKV05014.1"/>
    </source>
</evidence>
<keyword evidence="1" id="KW-0812">Transmembrane</keyword>
<keyword evidence="1" id="KW-1133">Transmembrane helix</keyword>
<protein>
    <submittedName>
        <fullName evidence="2">Pilus biosynthesis protein TadE</fullName>
    </submittedName>
</protein>
<feature type="transmembrane region" description="Helical" evidence="1">
    <location>
        <begin position="31"/>
        <end position="55"/>
    </location>
</feature>
<dbReference type="NCBIfam" id="TIGR03816">
    <property type="entry name" value="tadE_like_DECH"/>
    <property type="match status" value="1"/>
</dbReference>
<gene>
    <name evidence="2" type="ORF">CQR50_0268</name>
</gene>
<dbReference type="InterPro" id="IPR021202">
    <property type="entry name" value="Rv3654c-like"/>
</dbReference>
<comment type="caution">
    <text evidence="2">The sequence shown here is derived from an EMBL/GenBank/DDBJ whole genome shotgun (WGS) entry which is preliminary data.</text>
</comment>
<evidence type="ECO:0000313" key="3">
    <source>
        <dbReference type="Proteomes" id="UP000233762"/>
    </source>
</evidence>
<dbReference type="Proteomes" id="UP000233762">
    <property type="component" value="Unassembled WGS sequence"/>
</dbReference>